<evidence type="ECO:0000313" key="9">
    <source>
        <dbReference type="EMBL" id="RXK38122.1"/>
    </source>
</evidence>
<evidence type="ECO:0000256" key="5">
    <source>
        <dbReference type="ARBA" id="ARBA00022989"/>
    </source>
</evidence>
<evidence type="ECO:0000256" key="7">
    <source>
        <dbReference type="SAM" id="Phobius"/>
    </source>
</evidence>
<name>A0A4Q1BKK9_TREME</name>
<keyword evidence="5 7" id="KW-1133">Transmembrane helix</keyword>
<sequence length="238" mass="27205">MSDPHPSTTETDLLLPTVNRPSRSLKFLPHLEMFPQPRDKFSMSLVYTSLVVFVPLTWYLVFSGDISAMGWFALHPPMQSLAIAGFVLGITPLQPYPSSTHIRQTRLITHQTFIYLSSLFLLLGTSAMWYNKHLHSAKHYTTWHGRFGLLFVCWIILQGLIGGLSIWKGGKMLGGGEKAKRVYKYHRLVIFTLAIIHFHFHLHVTQAPTLKYSLALSHWNVFSLICSKLHVGRYVVME</sequence>
<dbReference type="AlphaFoldDB" id="A0A4Q1BKK9"/>
<accession>A0A4Q1BKK9</accession>
<keyword evidence="6 7" id="KW-0472">Membrane</keyword>
<keyword evidence="2" id="KW-0813">Transport</keyword>
<evidence type="ECO:0000256" key="2">
    <source>
        <dbReference type="ARBA" id="ARBA00022448"/>
    </source>
</evidence>
<dbReference type="InterPro" id="IPR006593">
    <property type="entry name" value="Cyt_b561/ferric_Rdtase_TM"/>
</dbReference>
<comment type="subcellular location">
    <subcellularLocation>
        <location evidence="1">Membrane</location>
    </subcellularLocation>
</comment>
<evidence type="ECO:0000256" key="4">
    <source>
        <dbReference type="ARBA" id="ARBA00022982"/>
    </source>
</evidence>
<evidence type="ECO:0000259" key="8">
    <source>
        <dbReference type="Pfam" id="PF03188"/>
    </source>
</evidence>
<keyword evidence="10" id="KW-1185">Reference proteome</keyword>
<evidence type="ECO:0000256" key="1">
    <source>
        <dbReference type="ARBA" id="ARBA00004370"/>
    </source>
</evidence>
<dbReference type="Proteomes" id="UP000289152">
    <property type="component" value="Unassembled WGS sequence"/>
</dbReference>
<dbReference type="GO" id="GO:0016020">
    <property type="term" value="C:membrane"/>
    <property type="evidence" value="ECO:0007669"/>
    <property type="project" value="UniProtKB-SubCell"/>
</dbReference>
<feature type="transmembrane region" description="Helical" evidence="7">
    <location>
        <begin position="41"/>
        <end position="62"/>
    </location>
</feature>
<dbReference type="Gene3D" id="1.20.120.1770">
    <property type="match status" value="1"/>
</dbReference>
<feature type="transmembrane region" description="Helical" evidence="7">
    <location>
        <begin position="188"/>
        <end position="204"/>
    </location>
</feature>
<keyword evidence="4" id="KW-0249">Electron transport</keyword>
<protein>
    <recommendedName>
        <fullName evidence="8">Cytochrome b561 domain-containing protein</fullName>
    </recommendedName>
</protein>
<gene>
    <name evidence="9" type="ORF">M231_04583</name>
</gene>
<dbReference type="InParanoid" id="A0A4Q1BKK9"/>
<dbReference type="VEuPathDB" id="FungiDB:TREMEDRAFT_64692"/>
<evidence type="ECO:0000256" key="6">
    <source>
        <dbReference type="ARBA" id="ARBA00023136"/>
    </source>
</evidence>
<keyword evidence="3 7" id="KW-0812">Transmembrane</keyword>
<reference evidence="9 10" key="1">
    <citation type="submission" date="2016-06" db="EMBL/GenBank/DDBJ databases">
        <title>Evolution of pathogenesis and genome organization in the Tremellales.</title>
        <authorList>
            <person name="Cuomo C."/>
            <person name="Litvintseva A."/>
            <person name="Heitman J."/>
            <person name="Chen Y."/>
            <person name="Sun S."/>
            <person name="Springer D."/>
            <person name="Dromer F."/>
            <person name="Young S."/>
            <person name="Zeng Q."/>
            <person name="Chapman S."/>
            <person name="Gujja S."/>
            <person name="Saif S."/>
            <person name="Birren B."/>
        </authorList>
    </citation>
    <scope>NUCLEOTIDE SEQUENCE [LARGE SCALE GENOMIC DNA]</scope>
    <source>
        <strain evidence="9 10">ATCC 28783</strain>
    </source>
</reference>
<evidence type="ECO:0000256" key="3">
    <source>
        <dbReference type="ARBA" id="ARBA00022692"/>
    </source>
</evidence>
<evidence type="ECO:0000313" key="10">
    <source>
        <dbReference type="Proteomes" id="UP000289152"/>
    </source>
</evidence>
<dbReference type="EMBL" id="SDIL01000053">
    <property type="protein sequence ID" value="RXK38122.1"/>
    <property type="molecule type" value="Genomic_DNA"/>
</dbReference>
<dbReference type="Pfam" id="PF03188">
    <property type="entry name" value="Cytochrom_B561"/>
    <property type="match status" value="1"/>
</dbReference>
<feature type="transmembrane region" description="Helical" evidence="7">
    <location>
        <begin position="68"/>
        <end position="91"/>
    </location>
</feature>
<comment type="caution">
    <text evidence="9">The sequence shown here is derived from an EMBL/GenBank/DDBJ whole genome shotgun (WGS) entry which is preliminary data.</text>
</comment>
<proteinExistence type="predicted"/>
<feature type="transmembrane region" description="Helical" evidence="7">
    <location>
        <begin position="143"/>
        <end position="167"/>
    </location>
</feature>
<organism evidence="9 10">
    <name type="scientific">Tremella mesenterica</name>
    <name type="common">Jelly fungus</name>
    <dbReference type="NCBI Taxonomy" id="5217"/>
    <lineage>
        <taxon>Eukaryota</taxon>
        <taxon>Fungi</taxon>
        <taxon>Dikarya</taxon>
        <taxon>Basidiomycota</taxon>
        <taxon>Agaricomycotina</taxon>
        <taxon>Tremellomycetes</taxon>
        <taxon>Tremellales</taxon>
        <taxon>Tremellaceae</taxon>
        <taxon>Tremella</taxon>
    </lineage>
</organism>
<dbReference type="OrthoDB" id="432881at2759"/>
<feature type="transmembrane region" description="Helical" evidence="7">
    <location>
        <begin position="112"/>
        <end position="131"/>
    </location>
</feature>
<feature type="domain" description="Cytochrome b561" evidence="8">
    <location>
        <begin position="101"/>
        <end position="198"/>
    </location>
</feature>